<reference evidence="2 3" key="1">
    <citation type="submission" date="2018-03" db="EMBL/GenBank/DDBJ databases">
        <title>Genomic Encyclopedia of Archaeal and Bacterial Type Strains, Phase II (KMG-II): from individual species to whole genera.</title>
        <authorList>
            <person name="Goeker M."/>
        </authorList>
    </citation>
    <scope>NUCLEOTIDE SEQUENCE [LARGE SCALE GENOMIC DNA]</scope>
    <source>
        <strain evidence="2 3">DSM 28354</strain>
    </source>
</reference>
<keyword evidence="3" id="KW-1185">Reference proteome</keyword>
<comment type="caution">
    <text evidence="2">The sequence shown here is derived from an EMBL/GenBank/DDBJ whole genome shotgun (WGS) entry which is preliminary data.</text>
</comment>
<evidence type="ECO:0000256" key="1">
    <source>
        <dbReference type="SAM" id="Phobius"/>
    </source>
</evidence>
<keyword evidence="1" id="KW-0472">Membrane</keyword>
<organism evidence="2 3">
    <name type="scientific">Spirosoma oryzae</name>
    <dbReference type="NCBI Taxonomy" id="1469603"/>
    <lineage>
        <taxon>Bacteria</taxon>
        <taxon>Pseudomonadati</taxon>
        <taxon>Bacteroidota</taxon>
        <taxon>Cytophagia</taxon>
        <taxon>Cytophagales</taxon>
        <taxon>Cytophagaceae</taxon>
        <taxon>Spirosoma</taxon>
    </lineage>
</organism>
<dbReference type="Proteomes" id="UP000238375">
    <property type="component" value="Unassembled WGS sequence"/>
</dbReference>
<sequence length="104" mass="11927">MSVFQFKAACTIILAAMGVMLPPLYFWGRGRFWIGVITLIVMVVFKGWGILFTMGMVVIAGLLQLLTDYRFRHIHEENAEVDLGYRIASKVLGWLGFKRPQTRF</sequence>
<name>A0A2T0S2Z9_9BACT</name>
<accession>A0A2T0S2Z9</accession>
<proteinExistence type="predicted"/>
<protein>
    <submittedName>
        <fullName evidence="2">Uncharacterized protein</fullName>
    </submittedName>
</protein>
<keyword evidence="1" id="KW-0812">Transmembrane</keyword>
<keyword evidence="1" id="KW-1133">Transmembrane helix</keyword>
<feature type="transmembrane region" description="Helical" evidence="1">
    <location>
        <begin position="32"/>
        <end position="63"/>
    </location>
</feature>
<gene>
    <name evidence="2" type="ORF">CLV58_1317</name>
</gene>
<dbReference type="AlphaFoldDB" id="A0A2T0S2Z9"/>
<evidence type="ECO:0000313" key="3">
    <source>
        <dbReference type="Proteomes" id="UP000238375"/>
    </source>
</evidence>
<dbReference type="RefSeq" id="WP_106140406.1">
    <property type="nucleotide sequence ID" value="NZ_PVTE01000031.1"/>
</dbReference>
<dbReference type="EMBL" id="PVTE01000031">
    <property type="protein sequence ID" value="PRY27789.1"/>
    <property type="molecule type" value="Genomic_DNA"/>
</dbReference>
<evidence type="ECO:0000313" key="2">
    <source>
        <dbReference type="EMBL" id="PRY27789.1"/>
    </source>
</evidence>
<feature type="transmembrane region" description="Helical" evidence="1">
    <location>
        <begin position="7"/>
        <end position="26"/>
    </location>
</feature>